<evidence type="ECO:0000313" key="2">
    <source>
        <dbReference type="EMBL" id="SCM71957.1"/>
    </source>
</evidence>
<dbReference type="AlphaFoldDB" id="A0A212L396"/>
<gene>
    <name evidence="2" type="ORF">KL86DES1_20308</name>
</gene>
<dbReference type="RefSeq" id="WP_232088262.1">
    <property type="nucleotide sequence ID" value="NZ_LT608333.1"/>
</dbReference>
<name>A0A212L396_9BACT</name>
<reference evidence="2" key="1">
    <citation type="submission" date="2016-08" db="EMBL/GenBank/DDBJ databases">
        <authorList>
            <person name="Seilhamer J.J."/>
        </authorList>
    </citation>
    <scope>NUCLEOTIDE SEQUENCE</scope>
    <source>
        <strain evidence="2">86-1</strain>
    </source>
</reference>
<evidence type="ECO:0000256" key="1">
    <source>
        <dbReference type="SAM" id="MobiDB-lite"/>
    </source>
</evidence>
<proteinExistence type="predicted"/>
<protein>
    <submittedName>
        <fullName evidence="2">Uncharacterized protein</fullName>
    </submittedName>
</protein>
<feature type="region of interest" description="Disordered" evidence="1">
    <location>
        <begin position="135"/>
        <end position="162"/>
    </location>
</feature>
<feature type="compositionally biased region" description="Basic and acidic residues" evidence="1">
    <location>
        <begin position="135"/>
        <end position="148"/>
    </location>
</feature>
<sequence>MADANSAKLRMMLQGYEQQLLAARRLARFRVRMRLAHGDAPDDPDPAAHRHACVEKVARELYETLLFTGSDNPVVEDIRQELGKEVGQKVRFTYPPGQRLHIVGEGPEGMEPLPEDVQRKTRHALWRITRATVDKSMLEEPSRTESFVKPEAQSGAKAPSTE</sequence>
<dbReference type="InterPro" id="IPR049840">
    <property type="entry name" value="DVU0524-like"/>
</dbReference>
<organism evidence="2">
    <name type="scientific">uncultured Desulfovibrio sp</name>
    <dbReference type="NCBI Taxonomy" id="167968"/>
    <lineage>
        <taxon>Bacteria</taxon>
        <taxon>Pseudomonadati</taxon>
        <taxon>Thermodesulfobacteriota</taxon>
        <taxon>Desulfovibrionia</taxon>
        <taxon>Desulfovibrionales</taxon>
        <taxon>Desulfovibrionaceae</taxon>
        <taxon>Desulfovibrio</taxon>
        <taxon>environmental samples</taxon>
    </lineage>
</organism>
<dbReference type="NCBIfam" id="NF041863">
    <property type="entry name" value="DVU0524_fam"/>
    <property type="match status" value="1"/>
</dbReference>
<accession>A0A212L396</accession>
<dbReference type="EMBL" id="FMJC01000002">
    <property type="protein sequence ID" value="SCM71957.1"/>
    <property type="molecule type" value="Genomic_DNA"/>
</dbReference>